<dbReference type="Proteomes" id="UP000584374">
    <property type="component" value="Unassembled WGS sequence"/>
</dbReference>
<dbReference type="Pfam" id="PF13439">
    <property type="entry name" value="Glyco_transf_4"/>
    <property type="match status" value="1"/>
</dbReference>
<reference evidence="5 6" key="1">
    <citation type="submission" date="2020-08" db="EMBL/GenBank/DDBJ databases">
        <title>Sequencing the genomes of 1000 actinobacteria strains.</title>
        <authorList>
            <person name="Klenk H.-P."/>
        </authorList>
    </citation>
    <scope>NUCLEOTIDE SEQUENCE [LARGE SCALE GENOMIC DNA]</scope>
    <source>
        <strain evidence="5 6">DSM 45584</strain>
    </source>
</reference>
<evidence type="ECO:0000313" key="6">
    <source>
        <dbReference type="Proteomes" id="UP000584374"/>
    </source>
</evidence>
<protein>
    <recommendedName>
        <fullName evidence="7">Glycosyl transferase family 1</fullName>
    </recommendedName>
</protein>
<dbReference type="PANTHER" id="PTHR12526">
    <property type="entry name" value="GLYCOSYLTRANSFERASE"/>
    <property type="match status" value="1"/>
</dbReference>
<sequence>MARRTALMVHPSAELYGSDRIFRESVIALTATGWRVVVALPAEGPLADQLREQGAEVVLCPTPVLRKAALRPAGFLRLLLDGLKALSPMVRLLRRTRPDVVYINTVTVPLWLPLARLTRRAVIAHVHEAEDSAPRPIRAALAAPLLCATVVVANSEATARVITRPLPLLRRRIRLVYNGVAGPDHPAQRGRERPDPVRIVLVGRLSPRKGTDLAVRAVARLRADGHDVVLDLLGSAFTGYEWYERQLDDLIRRHGLTEVVGVRGFRTDVWDAFRNADIALVPSRFEPFGNTSVEAQLAGTPVIVTDVQGLPETVAGGRYGRIVPADDPDALAEAIRDCLADWPGTLDTAAHAVEHARKAFSPQRYRDDIAGLAADIIRRR</sequence>
<gene>
    <name evidence="5" type="ORF">BJ970_006172</name>
</gene>
<dbReference type="EMBL" id="JACHIW010000002">
    <property type="protein sequence ID" value="MBB5158573.1"/>
    <property type="molecule type" value="Genomic_DNA"/>
</dbReference>
<dbReference type="SUPFAM" id="SSF53756">
    <property type="entry name" value="UDP-Glycosyltransferase/glycogen phosphorylase"/>
    <property type="match status" value="1"/>
</dbReference>
<dbReference type="InterPro" id="IPR028098">
    <property type="entry name" value="Glyco_trans_4-like_N"/>
</dbReference>
<dbReference type="Gene3D" id="3.40.50.2000">
    <property type="entry name" value="Glycogen Phosphorylase B"/>
    <property type="match status" value="2"/>
</dbReference>
<accession>A0A840QK48</accession>
<evidence type="ECO:0008006" key="7">
    <source>
        <dbReference type="Google" id="ProtNLM"/>
    </source>
</evidence>
<evidence type="ECO:0000259" key="4">
    <source>
        <dbReference type="Pfam" id="PF13439"/>
    </source>
</evidence>
<dbReference type="RefSeq" id="WP_246471893.1">
    <property type="nucleotide sequence ID" value="NZ_JACHIW010000002.1"/>
</dbReference>
<keyword evidence="2" id="KW-0808">Transferase</keyword>
<organism evidence="5 6">
    <name type="scientific">Saccharopolyspora phatthalungensis</name>
    <dbReference type="NCBI Taxonomy" id="664693"/>
    <lineage>
        <taxon>Bacteria</taxon>
        <taxon>Bacillati</taxon>
        <taxon>Actinomycetota</taxon>
        <taxon>Actinomycetes</taxon>
        <taxon>Pseudonocardiales</taxon>
        <taxon>Pseudonocardiaceae</taxon>
        <taxon>Saccharopolyspora</taxon>
    </lineage>
</organism>
<keyword evidence="1" id="KW-0328">Glycosyltransferase</keyword>
<feature type="domain" description="Glycosyltransferase subfamily 4-like N-terminal" evidence="4">
    <location>
        <begin position="22"/>
        <end position="180"/>
    </location>
</feature>
<dbReference type="AlphaFoldDB" id="A0A840QK48"/>
<evidence type="ECO:0000313" key="5">
    <source>
        <dbReference type="EMBL" id="MBB5158573.1"/>
    </source>
</evidence>
<name>A0A840QK48_9PSEU</name>
<evidence type="ECO:0000256" key="1">
    <source>
        <dbReference type="ARBA" id="ARBA00022676"/>
    </source>
</evidence>
<feature type="domain" description="Glycosyl transferase family 1" evidence="3">
    <location>
        <begin position="192"/>
        <end position="358"/>
    </location>
</feature>
<evidence type="ECO:0000259" key="3">
    <source>
        <dbReference type="Pfam" id="PF00534"/>
    </source>
</evidence>
<evidence type="ECO:0000256" key="2">
    <source>
        <dbReference type="ARBA" id="ARBA00022679"/>
    </source>
</evidence>
<keyword evidence="6" id="KW-1185">Reference proteome</keyword>
<proteinExistence type="predicted"/>
<dbReference type="InterPro" id="IPR001296">
    <property type="entry name" value="Glyco_trans_1"/>
</dbReference>
<dbReference type="CDD" id="cd03811">
    <property type="entry name" value="GT4_GT28_WabH-like"/>
    <property type="match status" value="1"/>
</dbReference>
<dbReference type="Pfam" id="PF00534">
    <property type="entry name" value="Glycos_transf_1"/>
    <property type="match status" value="1"/>
</dbReference>
<dbReference type="GO" id="GO:0016757">
    <property type="term" value="F:glycosyltransferase activity"/>
    <property type="evidence" value="ECO:0007669"/>
    <property type="project" value="UniProtKB-KW"/>
</dbReference>
<comment type="caution">
    <text evidence="5">The sequence shown here is derived from an EMBL/GenBank/DDBJ whole genome shotgun (WGS) entry which is preliminary data.</text>
</comment>